<feature type="domain" description="CCHC-type" evidence="3">
    <location>
        <begin position="239"/>
        <end position="253"/>
    </location>
</feature>
<dbReference type="GO" id="GO:0008270">
    <property type="term" value="F:zinc ion binding"/>
    <property type="evidence" value="ECO:0007669"/>
    <property type="project" value="UniProtKB-KW"/>
</dbReference>
<evidence type="ECO:0000313" key="4">
    <source>
        <dbReference type="EMBL" id="GKV06557.1"/>
    </source>
</evidence>
<keyword evidence="1" id="KW-0479">Metal-binding</keyword>
<accession>A0AAV5IXI9</accession>
<comment type="caution">
    <text evidence="4">The sequence shown here is derived from an EMBL/GenBank/DDBJ whole genome shotgun (WGS) entry which is preliminary data.</text>
</comment>
<dbReference type="PANTHER" id="PTHR31286">
    <property type="entry name" value="GLYCINE-RICH CELL WALL STRUCTURAL PROTEIN 1.8-LIKE"/>
    <property type="match status" value="1"/>
</dbReference>
<feature type="region of interest" description="Disordered" evidence="2">
    <location>
        <begin position="335"/>
        <end position="367"/>
    </location>
</feature>
<dbReference type="PANTHER" id="PTHR31286:SF99">
    <property type="entry name" value="DUF4283 DOMAIN-CONTAINING PROTEIN"/>
    <property type="match status" value="1"/>
</dbReference>
<evidence type="ECO:0000256" key="1">
    <source>
        <dbReference type="PROSITE-ProRule" id="PRU00047"/>
    </source>
</evidence>
<dbReference type="InterPro" id="IPR036875">
    <property type="entry name" value="Znf_CCHC_sf"/>
</dbReference>
<protein>
    <recommendedName>
        <fullName evidence="3">CCHC-type domain-containing protein</fullName>
    </recommendedName>
</protein>
<organism evidence="4 5">
    <name type="scientific">Rubroshorea leprosula</name>
    <dbReference type="NCBI Taxonomy" id="152421"/>
    <lineage>
        <taxon>Eukaryota</taxon>
        <taxon>Viridiplantae</taxon>
        <taxon>Streptophyta</taxon>
        <taxon>Embryophyta</taxon>
        <taxon>Tracheophyta</taxon>
        <taxon>Spermatophyta</taxon>
        <taxon>Magnoliopsida</taxon>
        <taxon>eudicotyledons</taxon>
        <taxon>Gunneridae</taxon>
        <taxon>Pentapetalae</taxon>
        <taxon>rosids</taxon>
        <taxon>malvids</taxon>
        <taxon>Malvales</taxon>
        <taxon>Dipterocarpaceae</taxon>
        <taxon>Rubroshorea</taxon>
    </lineage>
</organism>
<name>A0AAV5IXI9_9ROSI</name>
<proteinExistence type="predicted"/>
<sequence>MALASPSPFESLSANPPLPSLPQPLDISGSASTQPVQSFKDTLLDESASFEPIIVTYEELVATNLNLESLTPMAKDGTNPPKTKIPKVKIPKSIWHRLCAPWKNVVIIKLLRKSVNFHDYSQVLTRGSYKMFDHYLAVQPWDLGFHPARAKAPKTAVWVKLHGVPIVCYHEAICLYLGGKIGKLIKVDPTTLLTTRGKFARVCIEVDLSQQFPSSVDLDLEDLPQSLILVEVEGLHKICFYCGEFGHIEDSCRFKNPNKSSPPVSNPNSKAMIELTPNLKPNSEENTMVFGPWMVQQRKAKRRQLPCLPVERPADESLIPLKSQDSQLARVSCQIKDPMGPSMPMDIITPNPPPAPSTSFVKPKPKK</sequence>
<dbReference type="InterPro" id="IPR040256">
    <property type="entry name" value="At4g02000-like"/>
</dbReference>
<evidence type="ECO:0000313" key="5">
    <source>
        <dbReference type="Proteomes" id="UP001054252"/>
    </source>
</evidence>
<keyword evidence="5" id="KW-1185">Reference proteome</keyword>
<reference evidence="4 5" key="1">
    <citation type="journal article" date="2021" name="Commun. Biol.">
        <title>The genome of Shorea leprosula (Dipterocarpaceae) highlights the ecological relevance of drought in aseasonal tropical rainforests.</title>
        <authorList>
            <person name="Ng K.K.S."/>
            <person name="Kobayashi M.J."/>
            <person name="Fawcett J.A."/>
            <person name="Hatakeyama M."/>
            <person name="Paape T."/>
            <person name="Ng C.H."/>
            <person name="Ang C.C."/>
            <person name="Tnah L.H."/>
            <person name="Lee C.T."/>
            <person name="Nishiyama T."/>
            <person name="Sese J."/>
            <person name="O'Brien M.J."/>
            <person name="Copetti D."/>
            <person name="Mohd Noor M.I."/>
            <person name="Ong R.C."/>
            <person name="Putra M."/>
            <person name="Sireger I.Z."/>
            <person name="Indrioko S."/>
            <person name="Kosugi Y."/>
            <person name="Izuno A."/>
            <person name="Isagi Y."/>
            <person name="Lee S.L."/>
            <person name="Shimizu K.K."/>
        </authorList>
    </citation>
    <scope>NUCLEOTIDE SEQUENCE [LARGE SCALE GENOMIC DNA]</scope>
    <source>
        <strain evidence="4">214</strain>
    </source>
</reference>
<dbReference type="AlphaFoldDB" id="A0AAV5IXI9"/>
<dbReference type="InterPro" id="IPR001878">
    <property type="entry name" value="Znf_CCHC"/>
</dbReference>
<gene>
    <name evidence="4" type="ORF">SLEP1_g18433</name>
</gene>
<evidence type="ECO:0000256" key="2">
    <source>
        <dbReference type="SAM" id="MobiDB-lite"/>
    </source>
</evidence>
<dbReference type="GO" id="GO:0003676">
    <property type="term" value="F:nucleic acid binding"/>
    <property type="evidence" value="ECO:0007669"/>
    <property type="project" value="InterPro"/>
</dbReference>
<keyword evidence="1" id="KW-0863">Zinc-finger</keyword>
<evidence type="ECO:0000259" key="3">
    <source>
        <dbReference type="PROSITE" id="PS50158"/>
    </source>
</evidence>
<dbReference type="PROSITE" id="PS50158">
    <property type="entry name" value="ZF_CCHC"/>
    <property type="match status" value="1"/>
</dbReference>
<dbReference type="EMBL" id="BPVZ01000025">
    <property type="protein sequence ID" value="GKV06557.1"/>
    <property type="molecule type" value="Genomic_DNA"/>
</dbReference>
<dbReference type="Proteomes" id="UP001054252">
    <property type="component" value="Unassembled WGS sequence"/>
</dbReference>
<dbReference type="SUPFAM" id="SSF57756">
    <property type="entry name" value="Retrovirus zinc finger-like domains"/>
    <property type="match status" value="1"/>
</dbReference>
<keyword evidence="1" id="KW-0862">Zinc</keyword>
<feature type="region of interest" description="Disordered" evidence="2">
    <location>
        <begin position="1"/>
        <end position="33"/>
    </location>
</feature>